<dbReference type="GO" id="GO:0043139">
    <property type="term" value="F:5'-3' DNA helicase activity"/>
    <property type="evidence" value="ECO:0007669"/>
    <property type="project" value="UniProtKB-EC"/>
</dbReference>
<dbReference type="GO" id="GO:0016787">
    <property type="term" value="F:hydrolase activity"/>
    <property type="evidence" value="ECO:0007669"/>
    <property type="project" value="UniProtKB-KW"/>
</dbReference>
<dbReference type="EMBL" id="QUTH01001162">
    <property type="protein sequence ID" value="RHZ31518.1"/>
    <property type="molecule type" value="Genomic_DNA"/>
</dbReference>
<dbReference type="GO" id="GO:0006310">
    <property type="term" value="P:DNA recombination"/>
    <property type="evidence" value="ECO:0007669"/>
    <property type="project" value="UniProtKB-KW"/>
</dbReference>
<feature type="domain" description="DNA helicase Pif1-like DEAD-box helicase" evidence="2">
    <location>
        <begin position="213"/>
        <end position="262"/>
    </location>
</feature>
<keyword evidence="1" id="KW-0547">Nucleotide-binding</keyword>
<dbReference type="EMBL" id="QUTG01002347">
    <property type="protein sequence ID" value="RHY96644.1"/>
    <property type="molecule type" value="Genomic_DNA"/>
</dbReference>
<dbReference type="SUPFAM" id="SSF52540">
    <property type="entry name" value="P-loop containing nucleoside triphosphate hydrolases"/>
    <property type="match status" value="1"/>
</dbReference>
<gene>
    <name evidence="3" type="ORF">DYB35_011999</name>
    <name evidence="4" type="ORF">DYB37_012315</name>
</gene>
<name>A0A3R7AII2_APHAT</name>
<evidence type="ECO:0000313" key="3">
    <source>
        <dbReference type="EMBL" id="RHY96644.1"/>
    </source>
</evidence>
<dbReference type="InterPro" id="IPR027417">
    <property type="entry name" value="P-loop_NTPase"/>
</dbReference>
<dbReference type="EC" id="5.6.2.3" evidence="1"/>
<comment type="cofactor">
    <cofactor evidence="1">
        <name>Mg(2+)</name>
        <dbReference type="ChEBI" id="CHEBI:18420"/>
    </cofactor>
</comment>
<evidence type="ECO:0000256" key="1">
    <source>
        <dbReference type="RuleBase" id="RU363044"/>
    </source>
</evidence>
<dbReference type="Proteomes" id="UP000285712">
    <property type="component" value="Unassembled WGS sequence"/>
</dbReference>
<evidence type="ECO:0000313" key="6">
    <source>
        <dbReference type="Proteomes" id="UP000285712"/>
    </source>
</evidence>
<keyword evidence="1" id="KW-0347">Helicase</keyword>
<dbReference type="InterPro" id="IPR010285">
    <property type="entry name" value="DNA_helicase_pif1-like_DEAD"/>
</dbReference>
<dbReference type="GO" id="GO:0000723">
    <property type="term" value="P:telomere maintenance"/>
    <property type="evidence" value="ECO:0007669"/>
    <property type="project" value="InterPro"/>
</dbReference>
<dbReference type="GO" id="GO:0006281">
    <property type="term" value="P:DNA repair"/>
    <property type="evidence" value="ECO:0007669"/>
    <property type="project" value="UniProtKB-KW"/>
</dbReference>
<evidence type="ECO:0000313" key="4">
    <source>
        <dbReference type="EMBL" id="RHZ31518.1"/>
    </source>
</evidence>
<dbReference type="Pfam" id="PF05970">
    <property type="entry name" value="PIF1"/>
    <property type="match status" value="1"/>
</dbReference>
<dbReference type="GO" id="GO:0005524">
    <property type="term" value="F:ATP binding"/>
    <property type="evidence" value="ECO:0007669"/>
    <property type="project" value="UniProtKB-KW"/>
</dbReference>
<organism evidence="3 6">
    <name type="scientific">Aphanomyces astaci</name>
    <name type="common">Crayfish plague agent</name>
    <dbReference type="NCBI Taxonomy" id="112090"/>
    <lineage>
        <taxon>Eukaryota</taxon>
        <taxon>Sar</taxon>
        <taxon>Stramenopiles</taxon>
        <taxon>Oomycota</taxon>
        <taxon>Saprolegniomycetes</taxon>
        <taxon>Saprolegniales</taxon>
        <taxon>Verrucalvaceae</taxon>
        <taxon>Aphanomyces</taxon>
    </lineage>
</organism>
<comment type="similarity">
    <text evidence="1">Belongs to the helicase family.</text>
</comment>
<accession>A0A3R7AII2</accession>
<evidence type="ECO:0000259" key="2">
    <source>
        <dbReference type="Pfam" id="PF05970"/>
    </source>
</evidence>
<dbReference type="Proteomes" id="UP000285430">
    <property type="component" value="Unassembled WGS sequence"/>
</dbReference>
<evidence type="ECO:0000313" key="5">
    <source>
        <dbReference type="Proteomes" id="UP000285430"/>
    </source>
</evidence>
<keyword evidence="1" id="KW-0378">Hydrolase</keyword>
<keyword evidence="1" id="KW-0227">DNA damage</keyword>
<dbReference type="VEuPathDB" id="FungiDB:H257_05105"/>
<dbReference type="AlphaFoldDB" id="A0A3R7AII2"/>
<proteinExistence type="inferred from homology"/>
<sequence length="313" mass="34521">MDKRTCVALSRPSSLADSIVLVDWAILLDSRKVLNDYRLERPSLIERRWSPPNNGSAFKSDEPVGIRCDVEIQLAVTGPGQSGTGKNVSSTTLRSVVLCKRKGGLQVLRQDYKAAIRTLGVEVANGKLTFIRREFQKYTQYNFFNGSPRDMVELKDFALSQGGIAKSKAISTTHRSDELIPQAKAKRTTIIDKPVAKKARTTSTSTNVLQAIQKKENVFFTGRAGTGKSFLLGHIRRAMPKQGLFLTATTGIAAFNISTTTHVIPVDRFNHESGVCSLDGMTLHHFAGLPQVDTFDVTMLMAAVQRNRQALIR</sequence>
<dbReference type="Gene3D" id="3.40.50.300">
    <property type="entry name" value="P-loop containing nucleotide triphosphate hydrolases"/>
    <property type="match status" value="1"/>
</dbReference>
<reference evidence="5 6" key="1">
    <citation type="submission" date="2018-08" db="EMBL/GenBank/DDBJ databases">
        <title>Aphanomyces genome sequencing and annotation.</title>
        <authorList>
            <person name="Minardi D."/>
            <person name="Oidtmann B."/>
            <person name="Van Der Giezen M."/>
            <person name="Studholme D.J."/>
        </authorList>
    </citation>
    <scope>NUCLEOTIDE SEQUENCE [LARGE SCALE GENOMIC DNA]</scope>
    <source>
        <strain evidence="4 5">Da</strain>
        <strain evidence="3 6">Sv</strain>
    </source>
</reference>
<protein>
    <recommendedName>
        <fullName evidence="1">ATP-dependent DNA helicase</fullName>
        <ecNumber evidence="1">5.6.2.3</ecNumber>
    </recommendedName>
</protein>
<comment type="catalytic activity">
    <reaction evidence="1">
        <text>ATP + H2O = ADP + phosphate + H(+)</text>
        <dbReference type="Rhea" id="RHEA:13065"/>
        <dbReference type="ChEBI" id="CHEBI:15377"/>
        <dbReference type="ChEBI" id="CHEBI:15378"/>
        <dbReference type="ChEBI" id="CHEBI:30616"/>
        <dbReference type="ChEBI" id="CHEBI:43474"/>
        <dbReference type="ChEBI" id="CHEBI:456216"/>
        <dbReference type="EC" id="5.6.2.3"/>
    </reaction>
</comment>
<keyword evidence="1" id="KW-0234">DNA repair</keyword>
<keyword evidence="1" id="KW-0233">DNA recombination</keyword>
<keyword evidence="1" id="KW-0067">ATP-binding</keyword>
<comment type="caution">
    <text evidence="3">The sequence shown here is derived from an EMBL/GenBank/DDBJ whole genome shotgun (WGS) entry which is preliminary data.</text>
</comment>